<evidence type="ECO:0000313" key="1">
    <source>
        <dbReference type="EMBL" id="CAF4991122.1"/>
    </source>
</evidence>
<reference evidence="1" key="1">
    <citation type="submission" date="2021-02" db="EMBL/GenBank/DDBJ databases">
        <authorList>
            <person name="Nowell W R."/>
        </authorList>
    </citation>
    <scope>NUCLEOTIDE SEQUENCE</scope>
</reference>
<feature type="non-terminal residue" evidence="1">
    <location>
        <position position="1"/>
    </location>
</feature>
<protein>
    <submittedName>
        <fullName evidence="1">Uncharacterized protein</fullName>
    </submittedName>
</protein>
<name>A0A822A2W5_9BILA</name>
<organism evidence="1 2">
    <name type="scientific">Rotaria socialis</name>
    <dbReference type="NCBI Taxonomy" id="392032"/>
    <lineage>
        <taxon>Eukaryota</taxon>
        <taxon>Metazoa</taxon>
        <taxon>Spiralia</taxon>
        <taxon>Gnathifera</taxon>
        <taxon>Rotifera</taxon>
        <taxon>Eurotatoria</taxon>
        <taxon>Bdelloidea</taxon>
        <taxon>Philodinida</taxon>
        <taxon>Philodinidae</taxon>
        <taxon>Rotaria</taxon>
    </lineage>
</organism>
<dbReference type="AlphaFoldDB" id="A0A822A2W5"/>
<accession>A0A822A2W5</accession>
<gene>
    <name evidence="1" type="ORF">QYT958_LOCUS37110</name>
</gene>
<proteinExistence type="predicted"/>
<dbReference type="EMBL" id="CAJOBR010030467">
    <property type="protein sequence ID" value="CAF4991122.1"/>
    <property type="molecule type" value="Genomic_DNA"/>
</dbReference>
<comment type="caution">
    <text evidence="1">The sequence shown here is derived from an EMBL/GenBank/DDBJ whole genome shotgun (WGS) entry which is preliminary data.</text>
</comment>
<sequence length="105" mass="12802">CRIKLELLRYEQPSDEDQFTGEFTCIPEYGIMSSLEWDQDWFDLRYVINNSKNQSNQTTSQWFEEQMGIITIYELSKVYFGLRIWQLPYRKYAIMCDYIELKIIE</sequence>
<evidence type="ECO:0000313" key="2">
    <source>
        <dbReference type="Proteomes" id="UP000663848"/>
    </source>
</evidence>
<dbReference type="Proteomes" id="UP000663848">
    <property type="component" value="Unassembled WGS sequence"/>
</dbReference>